<name>A0A2R8A3H2_CARDV</name>
<sequence length="225" mass="23742">MKYSIEGDTLPVVICDLEQGEVMVSENGDRSWILGDIVTETTTGGGAKKMLGRMFSGESLFLSRYKANSAGKIAFASSFPGSIVAKELGAGESIVAQKSAFLASTEGVELSVFFQKKVSSGLFGGEGFVMQKITGPGTVFLEIDGSAIHYDLAQGERLVCDTGLVAMMDESCSLDTQTVKGIKNMVFGGEGLFDTVVTGPGHVVLQTTTVGNFAAMLHPFMPVKK</sequence>
<organism evidence="1 2">
    <name type="scientific">Carnobacterium divergens</name>
    <name type="common">Lactobacillus divergens</name>
    <dbReference type="NCBI Taxonomy" id="2748"/>
    <lineage>
        <taxon>Bacteria</taxon>
        <taxon>Bacillati</taxon>
        <taxon>Bacillota</taxon>
        <taxon>Bacilli</taxon>
        <taxon>Lactobacillales</taxon>
        <taxon>Carnobacteriaceae</taxon>
        <taxon>Carnobacterium</taxon>
    </lineage>
</organism>
<dbReference type="PANTHER" id="PTHR43657:SF1">
    <property type="entry name" value="ALTERED INHERITANCE OF MITOCHONDRIA PROTEIN 24, MITOCHONDRIAL"/>
    <property type="match status" value="1"/>
</dbReference>
<evidence type="ECO:0000313" key="2">
    <source>
        <dbReference type="Proteomes" id="UP000297938"/>
    </source>
</evidence>
<dbReference type="EMBL" id="NRPP01000016">
    <property type="protein sequence ID" value="TFJ25414.1"/>
    <property type="molecule type" value="Genomic_DNA"/>
</dbReference>
<dbReference type="RefSeq" id="WP_109840928.1">
    <property type="nucleotide sequence ID" value="NZ_CBCPJQ010000006.1"/>
</dbReference>
<dbReference type="SUPFAM" id="SSF51219">
    <property type="entry name" value="TRAP-like"/>
    <property type="match status" value="1"/>
</dbReference>
<dbReference type="Pfam" id="PF01987">
    <property type="entry name" value="AIM24"/>
    <property type="match status" value="1"/>
</dbReference>
<dbReference type="InterPro" id="IPR036983">
    <property type="entry name" value="AIM24_sf"/>
</dbReference>
<dbReference type="AlphaFoldDB" id="A0A2R8A3H2"/>
<dbReference type="Gene3D" id="3.60.160.10">
    <property type="entry name" value="Mitochondrial biogenesis AIM24"/>
    <property type="match status" value="1"/>
</dbReference>
<dbReference type="InterPro" id="IPR016031">
    <property type="entry name" value="Trp_RNA-bd_attenuator-like_dom"/>
</dbReference>
<dbReference type="Proteomes" id="UP000297938">
    <property type="component" value="Unassembled WGS sequence"/>
</dbReference>
<comment type="caution">
    <text evidence="1">The sequence shown here is derived from an EMBL/GenBank/DDBJ whole genome shotgun (WGS) entry which is preliminary data.</text>
</comment>
<gene>
    <name evidence="1" type="ORF">CKN69_09070</name>
</gene>
<proteinExistence type="predicted"/>
<dbReference type="InterPro" id="IPR002838">
    <property type="entry name" value="AIM24"/>
</dbReference>
<dbReference type="STRING" id="2748.CDIV41_50048"/>
<evidence type="ECO:0000313" key="1">
    <source>
        <dbReference type="EMBL" id="TFJ25414.1"/>
    </source>
</evidence>
<reference evidence="1 2" key="1">
    <citation type="journal article" date="2018" name="Int. J. Food Microbiol.">
        <title>Growth of Carnobacterium spp. isolated from chilled vacuum-packaged meat under relevant acidic conditions.</title>
        <authorList>
            <person name="Zhang P."/>
            <person name="Badoni M."/>
            <person name="Ganzle M."/>
            <person name="Yang X."/>
        </authorList>
    </citation>
    <scope>NUCLEOTIDE SEQUENCE [LARGE SCALE GENOMIC DNA]</scope>
    <source>
        <strain evidence="1 2">B2</strain>
    </source>
</reference>
<protein>
    <submittedName>
        <fullName evidence="1">TIGR00266 family protein</fullName>
    </submittedName>
</protein>
<dbReference type="PANTHER" id="PTHR43657">
    <property type="entry name" value="TRYPTOPHAN RNA-BINDING ATTENUATOR PROTEIN-LIKE PROTEIN"/>
    <property type="match status" value="1"/>
</dbReference>
<accession>A0A2R8A3H2</accession>